<dbReference type="SUPFAM" id="SSF52980">
    <property type="entry name" value="Restriction endonuclease-like"/>
    <property type="match status" value="1"/>
</dbReference>
<name>A0A6J6FLB7_9ZZZZ</name>
<dbReference type="Gene3D" id="3.90.320.10">
    <property type="match status" value="1"/>
</dbReference>
<organism evidence="2">
    <name type="scientific">freshwater metagenome</name>
    <dbReference type="NCBI Taxonomy" id="449393"/>
    <lineage>
        <taxon>unclassified sequences</taxon>
        <taxon>metagenomes</taxon>
        <taxon>ecological metagenomes</taxon>
    </lineage>
</organism>
<sequence>MNCPLLYRFRVIDKLPEPPSADALKGTLVHAILEDLFGLDRLERTPDRAHDLLQPTWDELKVKTSGVEEMFQNVDLDQWLISAHSLLDRYFELEDPKSFDPTDLEKFVEYQMEDGPMIHGYIDRLDIAPTGEIRIVDYKTGKSPKAAYEEKSLFQMRFYALILWRTLGKIPKRLQLLYLGDKNRLISEPTEAELVKTEGKILSIWSDIQLSYETGLWKPKKSKLCDWCAHQSICPEFGGTPPPLPAQVSD</sequence>
<protein>
    <submittedName>
        <fullName evidence="2">Unannotated protein</fullName>
    </submittedName>
</protein>
<dbReference type="AlphaFoldDB" id="A0A6J6FLB7"/>
<proteinExistence type="predicted"/>
<evidence type="ECO:0000313" key="2">
    <source>
        <dbReference type="EMBL" id="CAB4589377.1"/>
    </source>
</evidence>
<dbReference type="InterPro" id="IPR038726">
    <property type="entry name" value="PDDEXK_AddAB-type"/>
</dbReference>
<dbReference type="Pfam" id="PF12705">
    <property type="entry name" value="PDDEXK_1"/>
    <property type="match status" value="1"/>
</dbReference>
<gene>
    <name evidence="2" type="ORF">UFOPK1811_00062</name>
</gene>
<accession>A0A6J6FLB7</accession>
<reference evidence="2" key="1">
    <citation type="submission" date="2020-05" db="EMBL/GenBank/DDBJ databases">
        <authorList>
            <person name="Chiriac C."/>
            <person name="Salcher M."/>
            <person name="Ghai R."/>
            <person name="Kavagutti S V."/>
        </authorList>
    </citation>
    <scope>NUCLEOTIDE SEQUENCE</scope>
</reference>
<feature type="domain" description="PD-(D/E)XK endonuclease-like" evidence="1">
    <location>
        <begin position="2"/>
        <end position="235"/>
    </location>
</feature>
<evidence type="ECO:0000259" key="1">
    <source>
        <dbReference type="Pfam" id="PF12705"/>
    </source>
</evidence>
<dbReference type="InterPro" id="IPR011604">
    <property type="entry name" value="PDDEXK-like_dom_sf"/>
</dbReference>
<dbReference type="EMBL" id="CAEZUJ010000002">
    <property type="protein sequence ID" value="CAB4589377.1"/>
    <property type="molecule type" value="Genomic_DNA"/>
</dbReference>
<dbReference type="InterPro" id="IPR011335">
    <property type="entry name" value="Restrct_endonuc-II-like"/>
</dbReference>